<evidence type="ECO:0000313" key="1">
    <source>
        <dbReference type="EMBL" id="SCX14759.1"/>
    </source>
</evidence>
<dbReference type="PROSITE" id="PS51257">
    <property type="entry name" value="PROKAR_LIPOPROTEIN"/>
    <property type="match status" value="1"/>
</dbReference>
<accession>A0A1G4W0G4</accession>
<dbReference type="RefSeq" id="WP_023575791.1">
    <property type="nucleotide sequence ID" value="NZ_CBCSBQ010000004.1"/>
</dbReference>
<organism evidence="1 2">
    <name type="scientific">Flavobacterium saliperosum</name>
    <dbReference type="NCBI Taxonomy" id="329186"/>
    <lineage>
        <taxon>Bacteria</taxon>
        <taxon>Pseudomonadati</taxon>
        <taxon>Bacteroidota</taxon>
        <taxon>Flavobacteriia</taxon>
        <taxon>Flavobacteriales</taxon>
        <taxon>Flavobacteriaceae</taxon>
        <taxon>Flavobacterium</taxon>
    </lineage>
</organism>
<evidence type="ECO:0008006" key="3">
    <source>
        <dbReference type="Google" id="ProtNLM"/>
    </source>
</evidence>
<evidence type="ECO:0000313" key="2">
    <source>
        <dbReference type="Proteomes" id="UP000182124"/>
    </source>
</evidence>
<reference evidence="1 2" key="1">
    <citation type="submission" date="2016-10" db="EMBL/GenBank/DDBJ databases">
        <authorList>
            <person name="de Groot N.N."/>
        </authorList>
    </citation>
    <scope>NUCLEOTIDE SEQUENCE [LARGE SCALE GENOMIC DNA]</scope>
    <source>
        <strain evidence="1 2">CGMCC 1.3801</strain>
    </source>
</reference>
<dbReference type="STRING" id="329186.SAMN02927925_02123"/>
<dbReference type="EMBL" id="FMTY01000005">
    <property type="protein sequence ID" value="SCX14759.1"/>
    <property type="molecule type" value="Genomic_DNA"/>
</dbReference>
<dbReference type="Proteomes" id="UP000182124">
    <property type="component" value="Unassembled WGS sequence"/>
</dbReference>
<sequence length="167" mass="18518">MKIIVHSILAVLLLTSCDFILKDHSTDDAVVVDQKPVVLGNDKDDKGCVASAGYMWSETRKGCIRVFEEGFRLTPYRSQADSVDVDGELVTLNAYVVFSEDKAVAELFLPNAKKSLLLKRESEGKPYVQSDWMLEAWKGYVLKKGNQIEFVSAVAVEKKIIGSDVGE</sequence>
<proteinExistence type="predicted"/>
<protein>
    <recommendedName>
        <fullName evidence="3">Lipoprotein</fullName>
    </recommendedName>
</protein>
<dbReference type="AlphaFoldDB" id="A0A1G4W0G4"/>
<name>A0A1G4W0G4_9FLAO</name>
<gene>
    <name evidence="1" type="ORF">SAMN02927925_02123</name>
</gene>
<dbReference type="eggNOG" id="COG3187">
    <property type="taxonomic scope" value="Bacteria"/>
</dbReference>